<dbReference type="EMBL" id="PRLE01000001">
    <property type="protein sequence ID" value="RAW61285.1"/>
    <property type="molecule type" value="Genomic_DNA"/>
</dbReference>
<evidence type="ECO:0000313" key="2">
    <source>
        <dbReference type="Proteomes" id="UP000250583"/>
    </source>
</evidence>
<dbReference type="OrthoDB" id="1859743at2"/>
<evidence type="ECO:0000313" key="1">
    <source>
        <dbReference type="EMBL" id="RAW61285.1"/>
    </source>
</evidence>
<protein>
    <submittedName>
        <fullName evidence="1">Uncharacterized protein</fullName>
    </submittedName>
</protein>
<comment type="caution">
    <text evidence="1">The sequence shown here is derived from an EMBL/GenBank/DDBJ whole genome shotgun (WGS) entry which is preliminary data.</text>
</comment>
<sequence>MTAGKAIETADALRPNNSFDRELKILWLRQSDAALRRAVVSRSNTTDFDDVGADVLYDPEQELLRQDAQLLAPEPYDDYYPHYLCAQMDAALGETERYANEMQLANTAQQGFAVWCRQHYLPKMATKWRY</sequence>
<gene>
    <name evidence="1" type="ORF">C4N22_00940</name>
</gene>
<accession>A0A329UI89</accession>
<proteinExistence type="predicted"/>
<name>A0A329UI89_9FIRM</name>
<organism evidence="1 2">
    <name type="scientific">Faecalibacterium prausnitzii</name>
    <dbReference type="NCBI Taxonomy" id="853"/>
    <lineage>
        <taxon>Bacteria</taxon>
        <taxon>Bacillati</taxon>
        <taxon>Bacillota</taxon>
        <taxon>Clostridia</taxon>
        <taxon>Eubacteriales</taxon>
        <taxon>Oscillospiraceae</taxon>
        <taxon>Faecalibacterium</taxon>
    </lineage>
</organism>
<dbReference type="Proteomes" id="UP000250583">
    <property type="component" value="Unassembled WGS sequence"/>
</dbReference>
<dbReference type="RefSeq" id="WP_112147644.1">
    <property type="nucleotide sequence ID" value="NZ_PRLE01000001.1"/>
</dbReference>
<reference evidence="1 2" key="1">
    <citation type="submission" date="2018-02" db="EMBL/GenBank/DDBJ databases">
        <title>Complete genome sequencing of Faecalibacterium prausnitzii strains isolated from the human gut.</title>
        <authorList>
            <person name="Fitzgerald B.C."/>
            <person name="Shkoporov A.N."/>
            <person name="Ross P.R."/>
            <person name="Hill C."/>
        </authorList>
    </citation>
    <scope>NUCLEOTIDE SEQUENCE [LARGE SCALE GENOMIC DNA]</scope>
    <source>
        <strain evidence="1 2">APC923/61-1</strain>
    </source>
</reference>
<dbReference type="AlphaFoldDB" id="A0A329UI89"/>